<evidence type="ECO:0000313" key="2">
    <source>
        <dbReference type="Proteomes" id="UP000198402"/>
    </source>
</evidence>
<dbReference type="NCBIfam" id="TIGR01764">
    <property type="entry name" value="excise"/>
    <property type="match status" value="1"/>
</dbReference>
<dbReference type="RefSeq" id="WP_054654431.1">
    <property type="nucleotide sequence ID" value="NZ_BBFL01000004.1"/>
</dbReference>
<accession>A0A1Z5II18</accession>
<keyword evidence="2" id="KW-1185">Reference proteome</keyword>
<dbReference type="EMBL" id="BCMG01000007">
    <property type="protein sequence ID" value="GAX01414.1"/>
    <property type="molecule type" value="Genomic_DNA"/>
</dbReference>
<reference evidence="1 2" key="1">
    <citation type="submission" date="2015-11" db="EMBL/GenBank/DDBJ databases">
        <title>Draft genome sequences of new species of the genus Lactobacillus isolated from orchardgrass silage.</title>
        <authorList>
            <person name="Tohno M."/>
            <person name="Tanizawa Y."/>
            <person name="Arita M."/>
        </authorList>
    </citation>
    <scope>NUCLEOTIDE SEQUENCE [LARGE SCALE GENOMIC DNA]</scope>
    <source>
        <strain evidence="1 2">IWT126</strain>
    </source>
</reference>
<sequence>MDVMVSLTDDFSSQLLQQFKDTATEAVKELNIVNSYPEYLTIKQAAEFLNCSRSTLERKYIPAGLKVITIGSLRRISKQECIDFYEKFDY</sequence>
<dbReference type="STRING" id="1302250.GCA_001313225_01104"/>
<dbReference type="AlphaFoldDB" id="A0A1Z5II18"/>
<dbReference type="Proteomes" id="UP000198402">
    <property type="component" value="Unassembled WGS sequence"/>
</dbReference>
<name>A0A1Z5II18_9LACO</name>
<proteinExistence type="predicted"/>
<dbReference type="OrthoDB" id="2329155at2"/>
<comment type="caution">
    <text evidence="1">The sequence shown here is derived from an EMBL/GenBank/DDBJ whole genome shotgun (WGS) entry which is preliminary data.</text>
</comment>
<organism evidence="1 2">
    <name type="scientific">Secundilactobacillus silagei JCM 19001</name>
    <dbReference type="NCBI Taxonomy" id="1302250"/>
    <lineage>
        <taxon>Bacteria</taxon>
        <taxon>Bacillati</taxon>
        <taxon>Bacillota</taxon>
        <taxon>Bacilli</taxon>
        <taxon>Lactobacillales</taxon>
        <taxon>Lactobacillaceae</taxon>
        <taxon>Secundilactobacillus</taxon>
    </lineage>
</organism>
<evidence type="ECO:0008006" key="3">
    <source>
        <dbReference type="Google" id="ProtNLM"/>
    </source>
</evidence>
<evidence type="ECO:0000313" key="1">
    <source>
        <dbReference type="EMBL" id="GAX01414.1"/>
    </source>
</evidence>
<dbReference type="GO" id="GO:0003677">
    <property type="term" value="F:DNA binding"/>
    <property type="evidence" value="ECO:0007669"/>
    <property type="project" value="InterPro"/>
</dbReference>
<gene>
    <name evidence="1" type="ORF">IWT126_01454</name>
</gene>
<dbReference type="InterPro" id="IPR010093">
    <property type="entry name" value="SinI_DNA-bd"/>
</dbReference>
<protein>
    <recommendedName>
        <fullName evidence="3">Helix-turn-helix domain-containing protein</fullName>
    </recommendedName>
</protein>
<dbReference type="SUPFAM" id="SSF46955">
    <property type="entry name" value="Putative DNA-binding domain"/>
    <property type="match status" value="1"/>
</dbReference>
<dbReference type="InterPro" id="IPR009061">
    <property type="entry name" value="DNA-bd_dom_put_sf"/>
</dbReference>